<comment type="similarity">
    <text evidence="1 7">Belongs to the glycosyl hydrolase 5 (cellulase A) family.</text>
</comment>
<evidence type="ECO:0000256" key="4">
    <source>
        <dbReference type="ARBA" id="ARBA00023277"/>
    </source>
</evidence>
<feature type="chain" id="PRO_5047517527" evidence="8">
    <location>
        <begin position="24"/>
        <end position="396"/>
    </location>
</feature>
<keyword evidence="3" id="KW-0136">Cellulose degradation</keyword>
<evidence type="ECO:0000256" key="3">
    <source>
        <dbReference type="ARBA" id="ARBA00023001"/>
    </source>
</evidence>
<dbReference type="InterPro" id="IPR001547">
    <property type="entry name" value="Glyco_hydro_5"/>
</dbReference>
<evidence type="ECO:0000256" key="2">
    <source>
        <dbReference type="ARBA" id="ARBA00022801"/>
    </source>
</evidence>
<evidence type="ECO:0000256" key="8">
    <source>
        <dbReference type="SAM" id="SignalP"/>
    </source>
</evidence>
<keyword evidence="2 7" id="KW-0378">Hydrolase</keyword>
<accession>A0ABQ1FP21</accession>
<feature type="signal peptide" evidence="8">
    <location>
        <begin position="1"/>
        <end position="23"/>
    </location>
</feature>
<evidence type="ECO:0000313" key="11">
    <source>
        <dbReference type="Proteomes" id="UP000620046"/>
    </source>
</evidence>
<dbReference type="Gene3D" id="3.20.20.80">
    <property type="entry name" value="Glycosidases"/>
    <property type="match status" value="1"/>
</dbReference>
<dbReference type="PANTHER" id="PTHR31297:SF41">
    <property type="entry name" value="ENDOGLUCANASE, PUTATIVE (AFU_ORTHOLOGUE AFUA_5G01830)-RELATED"/>
    <property type="match status" value="1"/>
</dbReference>
<dbReference type="GO" id="GO:0016787">
    <property type="term" value="F:hydrolase activity"/>
    <property type="evidence" value="ECO:0007669"/>
    <property type="project" value="UniProtKB-KW"/>
</dbReference>
<feature type="domain" description="Glycoside hydrolase family 5" evidence="9">
    <location>
        <begin position="40"/>
        <end position="347"/>
    </location>
</feature>
<dbReference type="Proteomes" id="UP000620046">
    <property type="component" value="Unassembled WGS sequence"/>
</dbReference>
<keyword evidence="4" id="KW-0119">Carbohydrate metabolism</keyword>
<gene>
    <name evidence="10" type="ORF">GCM10010981_09300</name>
</gene>
<name>A0ABQ1FP21_9GAMM</name>
<evidence type="ECO:0000313" key="10">
    <source>
        <dbReference type="EMBL" id="GGA23137.1"/>
    </source>
</evidence>
<keyword evidence="8" id="KW-0732">Signal</keyword>
<dbReference type="RefSeq" id="WP_188793075.1">
    <property type="nucleotide sequence ID" value="NZ_BMJA01000001.1"/>
</dbReference>
<dbReference type="InterPro" id="IPR017853">
    <property type="entry name" value="GH"/>
</dbReference>
<reference evidence="11" key="1">
    <citation type="journal article" date="2019" name="Int. J. Syst. Evol. Microbiol.">
        <title>The Global Catalogue of Microorganisms (GCM) 10K type strain sequencing project: providing services to taxonomists for standard genome sequencing and annotation.</title>
        <authorList>
            <consortium name="The Broad Institute Genomics Platform"/>
            <consortium name="The Broad Institute Genome Sequencing Center for Infectious Disease"/>
            <person name="Wu L."/>
            <person name="Ma J."/>
        </authorList>
    </citation>
    <scope>NUCLEOTIDE SEQUENCE [LARGE SCALE GENOMIC DNA]</scope>
    <source>
        <strain evidence="11">CGMCC 1.15439</strain>
    </source>
</reference>
<comment type="caution">
    <text evidence="10">The sequence shown here is derived from an EMBL/GenBank/DDBJ whole genome shotgun (WGS) entry which is preliminary data.</text>
</comment>
<proteinExistence type="inferred from homology"/>
<dbReference type="Pfam" id="PF00150">
    <property type="entry name" value="Cellulase"/>
    <property type="match status" value="1"/>
</dbReference>
<evidence type="ECO:0000256" key="7">
    <source>
        <dbReference type="RuleBase" id="RU361153"/>
    </source>
</evidence>
<organism evidence="10 11">
    <name type="scientific">Dyella nitratireducens</name>
    <dbReference type="NCBI Taxonomy" id="1849580"/>
    <lineage>
        <taxon>Bacteria</taxon>
        <taxon>Pseudomonadati</taxon>
        <taxon>Pseudomonadota</taxon>
        <taxon>Gammaproteobacteria</taxon>
        <taxon>Lysobacterales</taxon>
        <taxon>Rhodanobacteraceae</taxon>
        <taxon>Dyella</taxon>
    </lineage>
</organism>
<evidence type="ECO:0000256" key="6">
    <source>
        <dbReference type="ARBA" id="ARBA00023326"/>
    </source>
</evidence>
<keyword evidence="5 7" id="KW-0326">Glycosidase</keyword>
<evidence type="ECO:0000256" key="1">
    <source>
        <dbReference type="ARBA" id="ARBA00005641"/>
    </source>
</evidence>
<dbReference type="InterPro" id="IPR050386">
    <property type="entry name" value="Glycosyl_hydrolase_5"/>
</dbReference>
<dbReference type="PANTHER" id="PTHR31297">
    <property type="entry name" value="GLUCAN ENDO-1,6-BETA-GLUCOSIDASE B"/>
    <property type="match status" value="1"/>
</dbReference>
<keyword evidence="6" id="KW-0624">Polysaccharide degradation</keyword>
<dbReference type="EMBL" id="BMJA01000001">
    <property type="protein sequence ID" value="GGA23137.1"/>
    <property type="molecule type" value="Genomic_DNA"/>
</dbReference>
<evidence type="ECO:0000256" key="5">
    <source>
        <dbReference type="ARBA" id="ARBA00023295"/>
    </source>
</evidence>
<dbReference type="SUPFAM" id="SSF51445">
    <property type="entry name" value="(Trans)glycosidases"/>
    <property type="match status" value="1"/>
</dbReference>
<protein>
    <submittedName>
        <fullName evidence="10">Glycosyl hydrolase</fullName>
    </submittedName>
</protein>
<sequence length="396" mass="44787">MKSTHNSLLYLAMATLMTGPAAAADLINFWNNPQKGGNSFNGAPPDQAYFNALAETGATWVRLTFSKWEGEGRDFLVGDADHYDGLKTADLAVLRKTLDAAQTAGLKVAIVPLVLPGARWTQQNQGKFDDRLWTDPAFANQAVRFWRDLAAALKDHPAVAAYNLINEPAPEKNTDLPETASMHDLEAWQKEQAGGPHDLLTLYERMIEAIRAVDKLTPIMVDSGFHAGSRSLAAWPRTLDDDKLLYAFHMYEPYEATSSPNMRREKPLRYPGTTTDYADGTWIWNRKGVAKYVDLAFDWAKKHEIKPNRVVVGEFGCMRRWTDCGPYLVDVIDAIDARGGHWAFYAFREDIWDGMDYELPFSLKPGRFYQFTEQGKSEELPRNGVLMQLLKTRMRR</sequence>
<evidence type="ECO:0000259" key="9">
    <source>
        <dbReference type="Pfam" id="PF00150"/>
    </source>
</evidence>
<keyword evidence="11" id="KW-1185">Reference proteome</keyword>